<keyword evidence="3" id="KW-1185">Reference proteome</keyword>
<sequence>KKSLKHSIKNRLLHIEDIRTFIKETEAIVNTRPLTYVTDEVDYFPLRPTDFLRPNAQLSGPYPQDVDWTHSCELLKNFWERWVMEYLTSLREQYKNDHFITRTHETDPPKKGDYELINDPNLDRGQWKMGQIVGSRDEFKRSVEIRLPSRKVITRHHNLIYKMEIPHTDEVPSSTLPPLRLYPLHIQ</sequence>
<reference evidence="4" key="1">
    <citation type="submission" date="2017-02" db="UniProtKB">
        <authorList>
            <consortium name="WormBaseParasite"/>
        </authorList>
    </citation>
    <scope>IDENTIFICATION</scope>
</reference>
<dbReference type="Proteomes" id="UP000268014">
    <property type="component" value="Unassembled WGS sequence"/>
</dbReference>
<dbReference type="AlphaFoldDB" id="A0A0N4WUX3"/>
<proteinExistence type="predicted"/>
<dbReference type="InterPro" id="IPR040676">
    <property type="entry name" value="DUF5641"/>
</dbReference>
<gene>
    <name evidence="2" type="ORF">HPLM_LOCUS15465</name>
</gene>
<dbReference type="Pfam" id="PF18701">
    <property type="entry name" value="DUF5641"/>
    <property type="match status" value="1"/>
</dbReference>
<dbReference type="PANTHER" id="PTHR47331">
    <property type="entry name" value="PHD-TYPE DOMAIN-CONTAINING PROTEIN"/>
    <property type="match status" value="1"/>
</dbReference>
<protein>
    <submittedName>
        <fullName evidence="4">DUF5641 domain-containing protein</fullName>
    </submittedName>
</protein>
<organism evidence="4">
    <name type="scientific">Haemonchus placei</name>
    <name type="common">Barber's pole worm</name>
    <dbReference type="NCBI Taxonomy" id="6290"/>
    <lineage>
        <taxon>Eukaryota</taxon>
        <taxon>Metazoa</taxon>
        <taxon>Ecdysozoa</taxon>
        <taxon>Nematoda</taxon>
        <taxon>Chromadorea</taxon>
        <taxon>Rhabditida</taxon>
        <taxon>Rhabditina</taxon>
        <taxon>Rhabditomorpha</taxon>
        <taxon>Strongyloidea</taxon>
        <taxon>Trichostrongylidae</taxon>
        <taxon>Haemonchus</taxon>
    </lineage>
</organism>
<dbReference type="OrthoDB" id="5867286at2759"/>
<name>A0A0N4WUX3_HAEPC</name>
<accession>A0A0N4WUX3</accession>
<evidence type="ECO:0000313" key="2">
    <source>
        <dbReference type="EMBL" id="VDO56710.1"/>
    </source>
</evidence>
<dbReference type="STRING" id="6290.A0A0N4WUX3"/>
<evidence type="ECO:0000313" key="4">
    <source>
        <dbReference type="WBParaSite" id="HPLM_0001547301-mRNA-1"/>
    </source>
</evidence>
<dbReference type="OMA" id="WTHSCEL"/>
<evidence type="ECO:0000259" key="1">
    <source>
        <dbReference type="Pfam" id="PF18701"/>
    </source>
</evidence>
<reference evidence="2 3" key="2">
    <citation type="submission" date="2018-11" db="EMBL/GenBank/DDBJ databases">
        <authorList>
            <consortium name="Pathogen Informatics"/>
        </authorList>
    </citation>
    <scope>NUCLEOTIDE SEQUENCE [LARGE SCALE GENOMIC DNA]</scope>
    <source>
        <strain evidence="2 3">MHpl1</strain>
    </source>
</reference>
<evidence type="ECO:0000313" key="3">
    <source>
        <dbReference type="Proteomes" id="UP000268014"/>
    </source>
</evidence>
<dbReference type="EMBL" id="UZAF01018992">
    <property type="protein sequence ID" value="VDO56710.1"/>
    <property type="molecule type" value="Genomic_DNA"/>
</dbReference>
<dbReference type="WBParaSite" id="HPLM_0001547301-mRNA-1">
    <property type="protein sequence ID" value="HPLM_0001547301-mRNA-1"/>
    <property type="gene ID" value="HPLM_0001547301"/>
</dbReference>
<feature type="domain" description="DUF5641" evidence="1">
    <location>
        <begin position="68"/>
        <end position="155"/>
    </location>
</feature>